<dbReference type="SUPFAM" id="SSF56112">
    <property type="entry name" value="Protein kinase-like (PK-like)"/>
    <property type="match status" value="1"/>
</dbReference>
<dbReference type="GO" id="GO:0004672">
    <property type="term" value="F:protein kinase activity"/>
    <property type="evidence" value="ECO:0007669"/>
    <property type="project" value="InterPro"/>
</dbReference>
<keyword evidence="3" id="KW-1185">Reference proteome</keyword>
<evidence type="ECO:0000259" key="1">
    <source>
        <dbReference type="Pfam" id="PF00069"/>
    </source>
</evidence>
<protein>
    <recommendedName>
        <fullName evidence="1">Protein kinase domain-containing protein</fullName>
    </recommendedName>
</protein>
<proteinExistence type="predicted"/>
<feature type="domain" description="Protein kinase" evidence="1">
    <location>
        <begin position="136"/>
        <end position="202"/>
    </location>
</feature>
<dbReference type="GO" id="GO:0005524">
    <property type="term" value="F:ATP binding"/>
    <property type="evidence" value="ECO:0007669"/>
    <property type="project" value="InterPro"/>
</dbReference>
<gene>
    <name evidence="2" type="ORF">ACJ72_06953</name>
</gene>
<dbReference type="AlphaFoldDB" id="A0A1B7NQ35"/>
<dbReference type="Pfam" id="PF00069">
    <property type="entry name" value="Pkinase"/>
    <property type="match status" value="1"/>
</dbReference>
<reference evidence="2 3" key="1">
    <citation type="submission" date="2015-07" db="EMBL/GenBank/DDBJ databases">
        <title>Emmonsia species relationships and genome sequence.</title>
        <authorList>
            <person name="Cuomo C.A."/>
            <person name="Schwartz I.S."/>
            <person name="Kenyon C."/>
            <person name="de Hoog G.S."/>
            <person name="Govender N.P."/>
            <person name="Botha A."/>
            <person name="Moreno L."/>
            <person name="de Vries M."/>
            <person name="Munoz J.F."/>
            <person name="Stielow J.B."/>
        </authorList>
    </citation>
    <scope>NUCLEOTIDE SEQUENCE [LARGE SCALE GENOMIC DNA]</scope>
    <source>
        <strain evidence="2 3">CBS 136260</strain>
    </source>
</reference>
<name>A0A1B7NQ35_9EURO</name>
<dbReference type="Proteomes" id="UP000091918">
    <property type="component" value="Unassembled WGS sequence"/>
</dbReference>
<dbReference type="OrthoDB" id="4204376at2759"/>
<comment type="caution">
    <text evidence="2">The sequence shown here is derived from an EMBL/GenBank/DDBJ whole genome shotgun (WGS) entry which is preliminary data.</text>
</comment>
<accession>A0A1B7NQ35</accession>
<sequence length="288" mass="32996">MKKAERHLEFEGFVSLIDFDSLPPLLDDTVTEIELIPVTKPVFTVHEDSLRVIYPHVGDLSVPTRQVSDVRSKEEIRNVVSWVSRIQLKDDERWYIYEEIDRPFYSPRDSVVLQQEVQNLRLLRDWDYNISVMRGILLDYHSAGILERILKKTNRSNHLWQKWALQITEALNQIHLSNNTHIDLKLSNVVIDNEDNAVLIDIKWYRRGHAGMVGSRNTRYVGSSHLKCAREMISGLRVNLSAMVGGISNNGEKKLIKSVAAAATTKDPKLRVGLPCIFSKKLNVSKGE</sequence>
<dbReference type="STRING" id="1658172.A0A1B7NQ35"/>
<evidence type="ECO:0000313" key="3">
    <source>
        <dbReference type="Proteomes" id="UP000091918"/>
    </source>
</evidence>
<dbReference type="InterPro" id="IPR000719">
    <property type="entry name" value="Prot_kinase_dom"/>
</dbReference>
<dbReference type="InterPro" id="IPR011009">
    <property type="entry name" value="Kinase-like_dom_sf"/>
</dbReference>
<dbReference type="EMBL" id="LGUA01001343">
    <property type="protein sequence ID" value="OAX78737.1"/>
    <property type="molecule type" value="Genomic_DNA"/>
</dbReference>
<dbReference type="Gene3D" id="1.10.510.10">
    <property type="entry name" value="Transferase(Phosphotransferase) domain 1"/>
    <property type="match status" value="1"/>
</dbReference>
<organism evidence="2 3">
    <name type="scientific">Emergomyces africanus</name>
    <dbReference type="NCBI Taxonomy" id="1955775"/>
    <lineage>
        <taxon>Eukaryota</taxon>
        <taxon>Fungi</taxon>
        <taxon>Dikarya</taxon>
        <taxon>Ascomycota</taxon>
        <taxon>Pezizomycotina</taxon>
        <taxon>Eurotiomycetes</taxon>
        <taxon>Eurotiomycetidae</taxon>
        <taxon>Onygenales</taxon>
        <taxon>Ajellomycetaceae</taxon>
        <taxon>Emergomyces</taxon>
    </lineage>
</organism>
<evidence type="ECO:0000313" key="2">
    <source>
        <dbReference type="EMBL" id="OAX78737.1"/>
    </source>
</evidence>